<dbReference type="PATRIC" id="fig|864564.6.peg.28"/>
<keyword evidence="2" id="KW-0472">Membrane</keyword>
<dbReference type="Gene3D" id="3.40.30.10">
    <property type="entry name" value="Glutaredoxin"/>
    <property type="match status" value="1"/>
</dbReference>
<dbReference type="RefSeq" id="WP_006288434.1">
    <property type="nucleotide sequence ID" value="NZ_AP012333.1"/>
</dbReference>
<sequence length="332" mass="35937">MAQGTQPNRRNSRRKRMEEEALQDRLQQEKEERERRQQTIIGSVAVAIVVVIALVIGGLWLHSHLQKRADSLESQKAAAYQAVQAVKEKPSSATAEGGFVFSKDGVGDSLSSVPTVEDYMDFICPACGTVNRGLDATLISLVNSGQINLEVHPEGFLDASSTDEYSTRAAAAVVYVIENDPNHALQFIAALFSQKNQPAEASGYKPVSNEQIRKIALSAGVDSTVAAACTKGTYIPWVKAMAKYTPLRKELWNHTLTSGEGMTTPTFRINKNYWRFNDYEHGSDWKGNFLTAIGLTAQQVGTSAKPTIGEKGAPIYPASRPAGTGSGSTGSK</sequence>
<evidence type="ECO:0000259" key="3">
    <source>
        <dbReference type="Pfam" id="PF13462"/>
    </source>
</evidence>
<dbReference type="eggNOG" id="COG1651">
    <property type="taxonomic scope" value="Bacteria"/>
</dbReference>
<evidence type="ECO:0000256" key="2">
    <source>
        <dbReference type="SAM" id="Phobius"/>
    </source>
</evidence>
<keyword evidence="2" id="KW-0812">Transmembrane</keyword>
<feature type="domain" description="Thioredoxin-like fold" evidence="3">
    <location>
        <begin position="114"/>
        <end position="243"/>
    </location>
</feature>
<protein>
    <recommendedName>
        <fullName evidence="3">Thioredoxin-like fold domain-containing protein</fullName>
    </recommendedName>
</protein>
<name>E6K2J9_PARDN</name>
<comment type="caution">
    <text evidence="4">The sequence shown here is derived from an EMBL/GenBank/DDBJ whole genome shotgun (WGS) entry which is preliminary data.</text>
</comment>
<feature type="compositionally biased region" description="Basic and acidic residues" evidence="1">
    <location>
        <begin position="16"/>
        <end position="30"/>
    </location>
</feature>
<dbReference type="SUPFAM" id="SSF52833">
    <property type="entry name" value="Thioredoxin-like"/>
    <property type="match status" value="1"/>
</dbReference>
<dbReference type="EMBL" id="AEON01000002">
    <property type="protein sequence ID" value="EFT82987.1"/>
    <property type="molecule type" value="Genomic_DNA"/>
</dbReference>
<dbReference type="InterPro" id="IPR012336">
    <property type="entry name" value="Thioredoxin-like_fold"/>
</dbReference>
<evidence type="ECO:0000313" key="5">
    <source>
        <dbReference type="Proteomes" id="UP000004946"/>
    </source>
</evidence>
<feature type="region of interest" description="Disordered" evidence="1">
    <location>
        <begin position="1"/>
        <end position="30"/>
    </location>
</feature>
<dbReference type="HOGENOM" id="CLU_000288_47_3_11"/>
<dbReference type="KEGG" id="pdo:PSDT_0024"/>
<evidence type="ECO:0000313" key="4">
    <source>
        <dbReference type="EMBL" id="EFT82987.1"/>
    </source>
</evidence>
<evidence type="ECO:0000256" key="1">
    <source>
        <dbReference type="SAM" id="MobiDB-lite"/>
    </source>
</evidence>
<dbReference type="Pfam" id="PF13462">
    <property type="entry name" value="Thioredoxin_4"/>
    <property type="match status" value="1"/>
</dbReference>
<gene>
    <name evidence="4" type="ORF">HMPREF0620_1672</name>
</gene>
<organism evidence="4 5">
    <name type="scientific">Parascardovia denticolens DSM 10105 = JCM 12538</name>
    <dbReference type="NCBI Taxonomy" id="864564"/>
    <lineage>
        <taxon>Bacteria</taxon>
        <taxon>Bacillati</taxon>
        <taxon>Actinomycetota</taxon>
        <taxon>Actinomycetes</taxon>
        <taxon>Bifidobacteriales</taxon>
        <taxon>Bifidobacteriaceae</taxon>
        <taxon>Parascardovia</taxon>
    </lineage>
</organism>
<reference evidence="4 5" key="1">
    <citation type="submission" date="2010-12" db="EMBL/GenBank/DDBJ databases">
        <authorList>
            <person name="Muzny D."/>
            <person name="Qin X."/>
            <person name="Buhay C."/>
            <person name="Dugan-Rocha S."/>
            <person name="Ding Y."/>
            <person name="Chen G."/>
            <person name="Hawes A."/>
            <person name="Holder M."/>
            <person name="Jhangiani S."/>
            <person name="Johnson A."/>
            <person name="Khan Z."/>
            <person name="Li Z."/>
            <person name="Liu W."/>
            <person name="Liu X."/>
            <person name="Perez L."/>
            <person name="Shen H."/>
            <person name="Wang Q."/>
            <person name="Watt J."/>
            <person name="Xi L."/>
            <person name="Xin Y."/>
            <person name="Zhou J."/>
            <person name="Deng J."/>
            <person name="Jiang H."/>
            <person name="Liu Y."/>
            <person name="Qu J."/>
            <person name="Song X.-Z."/>
            <person name="Zhang L."/>
            <person name="Villasana D."/>
            <person name="Johnson A."/>
            <person name="Liu J."/>
            <person name="Liyanage D."/>
            <person name="Lorensuhewa L."/>
            <person name="Robinson T."/>
            <person name="Song A."/>
            <person name="Song B.-B."/>
            <person name="Dinh H."/>
            <person name="Thornton R."/>
            <person name="Coyle M."/>
            <person name="Francisco L."/>
            <person name="Jackson L."/>
            <person name="Javaid M."/>
            <person name="Korchina V."/>
            <person name="Kovar C."/>
            <person name="Mata R."/>
            <person name="Mathew T."/>
            <person name="Ngo R."/>
            <person name="Nguyen L."/>
            <person name="Nguyen N."/>
            <person name="Okwuonu G."/>
            <person name="Ongeri F."/>
            <person name="Pham C."/>
            <person name="Simmons D."/>
            <person name="Wilczek-Boney K."/>
            <person name="Hale W."/>
            <person name="Jakkamsetti A."/>
            <person name="Pham P."/>
            <person name="Ruth R."/>
            <person name="San Lucas F."/>
            <person name="Warren J."/>
            <person name="Zhang J."/>
            <person name="Zhao Z."/>
            <person name="Zhou C."/>
            <person name="Zhu D."/>
            <person name="Lee S."/>
            <person name="Bess C."/>
            <person name="Blankenburg K."/>
            <person name="Forbes L."/>
            <person name="Fu Q."/>
            <person name="Gubbala S."/>
            <person name="Hirani K."/>
            <person name="Jayaseelan J.C."/>
            <person name="Lara F."/>
            <person name="Munidasa M."/>
            <person name="Palculict T."/>
            <person name="Patil S."/>
            <person name="Pu L.-L."/>
            <person name="Saada N."/>
            <person name="Tang L."/>
            <person name="Weissenberger G."/>
            <person name="Zhu Y."/>
            <person name="Hemphill L."/>
            <person name="Shang Y."/>
            <person name="Youmans B."/>
            <person name="Ayvaz T."/>
            <person name="Ross M."/>
            <person name="Santibanez J."/>
            <person name="Aqrawi P."/>
            <person name="Gross S."/>
            <person name="Joshi V."/>
            <person name="Fowler G."/>
            <person name="Nazareth L."/>
            <person name="Reid J."/>
            <person name="Worley K."/>
            <person name="Petrosino J."/>
            <person name="Highlander S."/>
            <person name="Gibbs R."/>
        </authorList>
    </citation>
    <scope>NUCLEOTIDE SEQUENCE [LARGE SCALE GENOMIC DNA]</scope>
    <source>
        <strain evidence="4 5">DSM 10105</strain>
    </source>
</reference>
<accession>E6K2J9</accession>
<keyword evidence="2" id="KW-1133">Transmembrane helix</keyword>
<keyword evidence="5" id="KW-1185">Reference proteome</keyword>
<feature type="transmembrane region" description="Helical" evidence="2">
    <location>
        <begin position="40"/>
        <end position="61"/>
    </location>
</feature>
<dbReference type="InterPro" id="IPR036249">
    <property type="entry name" value="Thioredoxin-like_sf"/>
</dbReference>
<feature type="region of interest" description="Disordered" evidence="1">
    <location>
        <begin position="304"/>
        <end position="332"/>
    </location>
</feature>
<dbReference type="AlphaFoldDB" id="E6K2J9"/>
<proteinExistence type="predicted"/>
<dbReference type="Proteomes" id="UP000004946">
    <property type="component" value="Chromosome"/>
</dbReference>
<dbReference type="CDD" id="cd02972">
    <property type="entry name" value="DsbA_family"/>
    <property type="match status" value="1"/>
</dbReference>